<sequence length="592" mass="66961">MKIRYFSRKLGMVTVLLCILSTGCKRDLLEQSTEIITEEILFADSTLTVNFLNDLYAQTGQDVVVSRGQQGASINSFYGNDWANLDCLTSNSISYWNDPQSGWMTGSRTAASTPWTNYYGEFYRRIRMANLFVINVERTPISAALKTRLIAEARYLKAFMYFALVRVHGGIMLMTDTPMLIDDVVVYERDSYKDCIDYILRELEEAMVNLPRQSQQLSADYGRATVEACQALRARILITIASPLYNGNSIATSPEHRALLSYTENYDATLWQNAADACLSLINGGQFALVEDNRTRPGHGFWAQFIKGRRNSELIIPYMRPNSTEVESNQFPPSKGGGQPKNTPSENLVRAFGMRNGLPITDPNSGYDAQNPFENRDPRFYYSVIYNGARIFQSGFGTNLQVVNSYFDRVTGSPTRDGMQTYVTRSGYFNRKMANDSTGTSVTVERSLPVIRYAEILLGYAEALNELDRVEEAVTYVNRIRRRAGIAEGSNGRFGIPVGVSKSALRTIIQNEYRVEFFSEGHWYYDTRRWRTAEITEDEPVQGMRVVREANGSYSYETVNVILSNFLPAMYFAPIPQTEINKSATLIQNPGW</sequence>
<dbReference type="InterPro" id="IPR011990">
    <property type="entry name" value="TPR-like_helical_dom_sf"/>
</dbReference>
<evidence type="ECO:0000256" key="2">
    <source>
        <dbReference type="ARBA" id="ARBA00006275"/>
    </source>
</evidence>
<dbReference type="CDD" id="cd08977">
    <property type="entry name" value="SusD"/>
    <property type="match status" value="1"/>
</dbReference>
<evidence type="ECO:0000256" key="6">
    <source>
        <dbReference type="SAM" id="MobiDB-lite"/>
    </source>
</evidence>
<keyword evidence="5" id="KW-0998">Cell outer membrane</keyword>
<dbReference type="InterPro" id="IPR012944">
    <property type="entry name" value="SusD_RagB_dom"/>
</dbReference>
<evidence type="ECO:0000256" key="3">
    <source>
        <dbReference type="ARBA" id="ARBA00022729"/>
    </source>
</evidence>
<dbReference type="InterPro" id="IPR033985">
    <property type="entry name" value="SusD-like_N"/>
</dbReference>
<protein>
    <submittedName>
        <fullName evidence="9">RagB/SusD family nutrient uptake outer membrane protein</fullName>
    </submittedName>
</protein>
<evidence type="ECO:0000256" key="1">
    <source>
        <dbReference type="ARBA" id="ARBA00004442"/>
    </source>
</evidence>
<accession>A0ABY7WI68</accession>
<evidence type="ECO:0000259" key="7">
    <source>
        <dbReference type="Pfam" id="PF07980"/>
    </source>
</evidence>
<dbReference type="Pfam" id="PF14322">
    <property type="entry name" value="SusD-like_3"/>
    <property type="match status" value="1"/>
</dbReference>
<dbReference type="EMBL" id="CP117880">
    <property type="protein sequence ID" value="WDF68640.1"/>
    <property type="molecule type" value="Genomic_DNA"/>
</dbReference>
<evidence type="ECO:0000313" key="9">
    <source>
        <dbReference type="EMBL" id="WDF68640.1"/>
    </source>
</evidence>
<dbReference type="Proteomes" id="UP001221558">
    <property type="component" value="Chromosome"/>
</dbReference>
<keyword evidence="4" id="KW-0472">Membrane</keyword>
<keyword evidence="10" id="KW-1185">Reference proteome</keyword>
<reference evidence="9 10" key="1">
    <citation type="submission" date="2023-02" db="EMBL/GenBank/DDBJ databases">
        <title>Genome sequence of Sphingobacterium sp. KACC 22765.</title>
        <authorList>
            <person name="Kim S."/>
            <person name="Heo J."/>
            <person name="Kwon S.-W."/>
        </authorList>
    </citation>
    <scope>NUCLEOTIDE SEQUENCE [LARGE SCALE GENOMIC DNA]</scope>
    <source>
        <strain evidence="9 10">KACC 22765</strain>
    </source>
</reference>
<evidence type="ECO:0000313" key="10">
    <source>
        <dbReference type="Proteomes" id="UP001221558"/>
    </source>
</evidence>
<dbReference type="PROSITE" id="PS51257">
    <property type="entry name" value="PROKAR_LIPOPROTEIN"/>
    <property type="match status" value="1"/>
</dbReference>
<keyword evidence="3" id="KW-0732">Signal</keyword>
<dbReference type="Pfam" id="PF07980">
    <property type="entry name" value="SusD_RagB"/>
    <property type="match status" value="1"/>
</dbReference>
<evidence type="ECO:0000259" key="8">
    <source>
        <dbReference type="Pfam" id="PF14322"/>
    </source>
</evidence>
<comment type="similarity">
    <text evidence="2">Belongs to the SusD family.</text>
</comment>
<feature type="region of interest" description="Disordered" evidence="6">
    <location>
        <begin position="324"/>
        <end position="343"/>
    </location>
</feature>
<evidence type="ECO:0000256" key="4">
    <source>
        <dbReference type="ARBA" id="ARBA00023136"/>
    </source>
</evidence>
<proteinExistence type="inferred from homology"/>
<gene>
    <name evidence="9" type="ORF">PQ465_20385</name>
</gene>
<comment type="subcellular location">
    <subcellularLocation>
        <location evidence="1">Cell outer membrane</location>
    </subcellularLocation>
</comment>
<feature type="domain" description="SusD-like N-terminal" evidence="8">
    <location>
        <begin position="108"/>
        <end position="236"/>
    </location>
</feature>
<dbReference type="SUPFAM" id="SSF48452">
    <property type="entry name" value="TPR-like"/>
    <property type="match status" value="1"/>
</dbReference>
<dbReference type="Gene3D" id="1.25.40.390">
    <property type="match status" value="1"/>
</dbReference>
<feature type="domain" description="RagB/SusD" evidence="7">
    <location>
        <begin position="324"/>
        <end position="592"/>
    </location>
</feature>
<dbReference type="RefSeq" id="WP_274267373.1">
    <property type="nucleotide sequence ID" value="NZ_CP117880.1"/>
</dbReference>
<name>A0ABY7WI68_9SPHI</name>
<organism evidence="9 10">
    <name type="scientific">Sphingobacterium oryzagri</name>
    <dbReference type="NCBI Taxonomy" id="3025669"/>
    <lineage>
        <taxon>Bacteria</taxon>
        <taxon>Pseudomonadati</taxon>
        <taxon>Bacteroidota</taxon>
        <taxon>Sphingobacteriia</taxon>
        <taxon>Sphingobacteriales</taxon>
        <taxon>Sphingobacteriaceae</taxon>
        <taxon>Sphingobacterium</taxon>
    </lineage>
</organism>
<evidence type="ECO:0000256" key="5">
    <source>
        <dbReference type="ARBA" id="ARBA00023237"/>
    </source>
</evidence>